<evidence type="ECO:0000256" key="4">
    <source>
        <dbReference type="ARBA" id="ARBA00022801"/>
    </source>
</evidence>
<evidence type="ECO:0000256" key="3">
    <source>
        <dbReference type="ARBA" id="ARBA00022741"/>
    </source>
</evidence>
<dbReference type="PANTHER" id="PTHR43134">
    <property type="entry name" value="SIGNAL RECOGNITION PARTICLE RECEPTOR SUBUNIT ALPHA"/>
    <property type="match status" value="1"/>
</dbReference>
<dbReference type="AlphaFoldDB" id="A0A1H1ABY3"/>
<dbReference type="InterPro" id="IPR036225">
    <property type="entry name" value="SRP/SRP_N"/>
</dbReference>
<dbReference type="FunFam" id="1.20.120.140:FF:000002">
    <property type="entry name" value="Signal recognition particle receptor FtsY"/>
    <property type="match status" value="1"/>
</dbReference>
<keyword evidence="14" id="KW-1185">Reference proteome</keyword>
<dbReference type="InterPro" id="IPR042101">
    <property type="entry name" value="SRP54_N_sf"/>
</dbReference>
<comment type="catalytic activity">
    <reaction evidence="8 9">
        <text>GTP + H2O = GDP + phosphate + H(+)</text>
        <dbReference type="Rhea" id="RHEA:19669"/>
        <dbReference type="ChEBI" id="CHEBI:15377"/>
        <dbReference type="ChEBI" id="CHEBI:15378"/>
        <dbReference type="ChEBI" id="CHEBI:37565"/>
        <dbReference type="ChEBI" id="CHEBI:43474"/>
        <dbReference type="ChEBI" id="CHEBI:58189"/>
        <dbReference type="EC" id="3.6.5.4"/>
    </reaction>
</comment>
<dbReference type="GO" id="GO:0003924">
    <property type="term" value="F:GTPase activity"/>
    <property type="evidence" value="ECO:0007669"/>
    <property type="project" value="UniProtKB-UniRule"/>
</dbReference>
<evidence type="ECO:0000256" key="9">
    <source>
        <dbReference type="HAMAP-Rule" id="MF_00920"/>
    </source>
</evidence>
<keyword evidence="5 9" id="KW-0342">GTP-binding</keyword>
<accession>A0A1H1ABY3</accession>
<dbReference type="Pfam" id="PF02881">
    <property type="entry name" value="SRP54_N"/>
    <property type="match status" value="1"/>
</dbReference>
<evidence type="ECO:0000256" key="7">
    <source>
        <dbReference type="ARBA" id="ARBA00023170"/>
    </source>
</evidence>
<dbReference type="Gene3D" id="3.40.50.300">
    <property type="entry name" value="P-loop containing nucleotide triphosphate hydrolases"/>
    <property type="match status" value="1"/>
</dbReference>
<dbReference type="SMART" id="SM00962">
    <property type="entry name" value="SRP54"/>
    <property type="match status" value="1"/>
</dbReference>
<feature type="binding site" evidence="9">
    <location>
        <begin position="277"/>
        <end position="281"/>
    </location>
    <ligand>
        <name>GTP</name>
        <dbReference type="ChEBI" id="CHEBI:37565"/>
    </ligand>
</feature>
<dbReference type="InterPro" id="IPR000897">
    <property type="entry name" value="SRP54_GTPase_dom"/>
</dbReference>
<evidence type="ECO:0000256" key="2">
    <source>
        <dbReference type="ARBA" id="ARBA00022490"/>
    </source>
</evidence>
<keyword evidence="4 9" id="KW-0378">Hydrolase</keyword>
<evidence type="ECO:0000313" key="14">
    <source>
        <dbReference type="Proteomes" id="UP000217103"/>
    </source>
</evidence>
<feature type="transmembrane region" description="Helical" evidence="11">
    <location>
        <begin position="6"/>
        <end position="26"/>
    </location>
</feature>
<dbReference type="GO" id="GO:0005886">
    <property type="term" value="C:plasma membrane"/>
    <property type="evidence" value="ECO:0007669"/>
    <property type="project" value="UniProtKB-SubCell"/>
</dbReference>
<dbReference type="InterPro" id="IPR004390">
    <property type="entry name" value="SR_rcpt_FtsY"/>
</dbReference>
<evidence type="ECO:0000256" key="8">
    <source>
        <dbReference type="ARBA" id="ARBA00048027"/>
    </source>
</evidence>
<keyword evidence="11" id="KW-0812">Transmembrane</keyword>
<dbReference type="InterPro" id="IPR003593">
    <property type="entry name" value="AAA+_ATPase"/>
</dbReference>
<evidence type="ECO:0000256" key="6">
    <source>
        <dbReference type="ARBA" id="ARBA00023136"/>
    </source>
</evidence>
<dbReference type="InterPro" id="IPR027417">
    <property type="entry name" value="P-loop_NTPase"/>
</dbReference>
<comment type="subunit">
    <text evidence="9">Part of the signal recognition particle protein translocation system, which is composed of SRP and FtsY.</text>
</comment>
<proteinExistence type="inferred from homology"/>
<feature type="region of interest" description="Disordered" evidence="10">
    <location>
        <begin position="59"/>
        <end position="83"/>
    </location>
</feature>
<evidence type="ECO:0000256" key="5">
    <source>
        <dbReference type="ARBA" id="ARBA00023134"/>
    </source>
</evidence>
<dbReference type="GO" id="GO:0005047">
    <property type="term" value="F:signal recognition particle binding"/>
    <property type="evidence" value="ECO:0007669"/>
    <property type="project" value="TreeGrafter"/>
</dbReference>
<dbReference type="EC" id="3.6.5.4" evidence="9"/>
<comment type="subcellular location">
    <subcellularLocation>
        <location evidence="9">Cell membrane</location>
        <topology evidence="9">Peripheral membrane protein</topology>
        <orientation evidence="9">Cytoplasmic side</orientation>
    </subcellularLocation>
    <subcellularLocation>
        <location evidence="9">Cytoplasm</location>
    </subcellularLocation>
</comment>
<dbReference type="GO" id="GO:0005525">
    <property type="term" value="F:GTP binding"/>
    <property type="evidence" value="ECO:0007669"/>
    <property type="project" value="UniProtKB-UniRule"/>
</dbReference>
<reference evidence="13 14" key="1">
    <citation type="submission" date="2016-10" db="EMBL/GenBank/DDBJ databases">
        <authorList>
            <person name="de Groot N.N."/>
        </authorList>
    </citation>
    <scope>NUCLEOTIDE SEQUENCE [LARGE SCALE GENOMIC DNA]</scope>
    <source>
        <strain evidence="13 14">DSM 43794</strain>
    </source>
</reference>
<keyword evidence="6 9" id="KW-0472">Membrane</keyword>
<dbReference type="PROSITE" id="PS00300">
    <property type="entry name" value="SRP54"/>
    <property type="match status" value="1"/>
</dbReference>
<dbReference type="NCBIfam" id="TIGR00064">
    <property type="entry name" value="ftsY"/>
    <property type="match status" value="1"/>
</dbReference>
<dbReference type="SUPFAM" id="SSF47364">
    <property type="entry name" value="Domain of the SRP/SRP receptor G-proteins"/>
    <property type="match status" value="1"/>
</dbReference>
<dbReference type="SMART" id="SM00382">
    <property type="entry name" value="AAA"/>
    <property type="match status" value="1"/>
</dbReference>
<keyword evidence="3 9" id="KW-0547">Nucleotide-binding</keyword>
<dbReference type="HAMAP" id="MF_00920">
    <property type="entry name" value="FtsY"/>
    <property type="match status" value="1"/>
</dbReference>
<dbReference type="Pfam" id="PF00448">
    <property type="entry name" value="SRP54"/>
    <property type="match status" value="1"/>
</dbReference>
<name>A0A1H1ABY3_9ACTN</name>
<keyword evidence="2 9" id="KW-0963">Cytoplasm</keyword>
<feature type="binding site" evidence="9">
    <location>
        <begin position="195"/>
        <end position="202"/>
    </location>
    <ligand>
        <name>GTP</name>
        <dbReference type="ChEBI" id="CHEBI:37565"/>
    </ligand>
</feature>
<evidence type="ECO:0000256" key="1">
    <source>
        <dbReference type="ARBA" id="ARBA00022475"/>
    </source>
</evidence>
<dbReference type="Gene3D" id="1.20.120.140">
    <property type="entry name" value="Signal recognition particle SRP54, nucleotide-binding domain"/>
    <property type="match status" value="1"/>
</dbReference>
<comment type="function">
    <text evidence="9">Involved in targeting and insertion of nascent membrane proteins into the cytoplasmic membrane. Acts as a receptor for the complex formed by the signal recognition particle (SRP) and the ribosome-nascent chain (RNC).</text>
</comment>
<dbReference type="GO" id="GO:0006614">
    <property type="term" value="P:SRP-dependent cotranslational protein targeting to membrane"/>
    <property type="evidence" value="ECO:0007669"/>
    <property type="project" value="InterPro"/>
</dbReference>
<keyword evidence="11" id="KW-1133">Transmembrane helix</keyword>
<dbReference type="GO" id="GO:0005737">
    <property type="term" value="C:cytoplasm"/>
    <property type="evidence" value="ECO:0007669"/>
    <property type="project" value="UniProtKB-SubCell"/>
</dbReference>
<feature type="domain" description="SRP54-type proteins GTP-binding" evidence="12">
    <location>
        <begin position="360"/>
        <end position="373"/>
    </location>
</feature>
<evidence type="ECO:0000259" key="12">
    <source>
        <dbReference type="PROSITE" id="PS00300"/>
    </source>
</evidence>
<dbReference type="InterPro" id="IPR013822">
    <property type="entry name" value="Signal_recog_particl_SRP54_hlx"/>
</dbReference>
<evidence type="ECO:0000313" key="13">
    <source>
        <dbReference type="EMBL" id="SDQ37182.1"/>
    </source>
</evidence>
<evidence type="ECO:0000256" key="11">
    <source>
        <dbReference type="SAM" id="Phobius"/>
    </source>
</evidence>
<dbReference type="SUPFAM" id="SSF52540">
    <property type="entry name" value="P-loop containing nucleoside triphosphate hydrolases"/>
    <property type="match status" value="1"/>
</dbReference>
<feature type="binding site" evidence="9">
    <location>
        <begin position="339"/>
        <end position="342"/>
    </location>
    <ligand>
        <name>GTP</name>
        <dbReference type="ChEBI" id="CHEBI:37565"/>
    </ligand>
</feature>
<dbReference type="RefSeq" id="WP_242659029.1">
    <property type="nucleotide sequence ID" value="NZ_FNKK01000002.1"/>
</dbReference>
<dbReference type="SMART" id="SM00963">
    <property type="entry name" value="SRP54_N"/>
    <property type="match status" value="1"/>
</dbReference>
<dbReference type="EMBL" id="FNKK01000002">
    <property type="protein sequence ID" value="SDQ37182.1"/>
    <property type="molecule type" value="Genomic_DNA"/>
</dbReference>
<dbReference type="STRING" id="35622.SAMN04489764_0422"/>
<dbReference type="Proteomes" id="UP000217103">
    <property type="component" value="Unassembled WGS sequence"/>
</dbReference>
<dbReference type="FunFam" id="3.40.50.300:FF:000053">
    <property type="entry name" value="Signal recognition particle receptor FtsY"/>
    <property type="match status" value="1"/>
</dbReference>
<protein>
    <recommendedName>
        <fullName evidence="9">Signal recognition particle receptor FtsY</fullName>
        <shortName evidence="9">SRP receptor</shortName>
        <ecNumber evidence="9">3.6.5.4</ecNumber>
    </recommendedName>
</protein>
<dbReference type="PANTHER" id="PTHR43134:SF1">
    <property type="entry name" value="SIGNAL RECOGNITION PARTICLE RECEPTOR SUBUNIT ALPHA"/>
    <property type="match status" value="1"/>
</dbReference>
<evidence type="ECO:0000256" key="10">
    <source>
        <dbReference type="SAM" id="MobiDB-lite"/>
    </source>
</evidence>
<gene>
    <name evidence="9" type="primary">ftsY</name>
    <name evidence="13" type="ORF">SAMN04489764_0422</name>
</gene>
<feature type="compositionally biased region" description="Pro residues" evidence="10">
    <location>
        <begin position="64"/>
        <end position="83"/>
    </location>
</feature>
<sequence length="390" mass="41050">MEGYLGLIVILVVIALLAAGGMFLLFRPGGRAAPPTLPPEQAPAPEEEEVREGTVVEETATTTVPPPSPVAPPPVKPKVEVPPPSAGRMVRLRARLARSESALGRGLLELLSRDRLDEEVWEEIEETLIMADVGVGPTQAMVEELRTKVKVLGSRTEEEVRGLLREQLLAQIGDMDRTLNIRSHGERPAVVLVVGVNGTGKTTTAGKLARSLVGDGKKVVLGAADTFRAAAADQLQTWGERVGAEVVRGAEGADPASVAFDATAKGIADKADVVIIDTAGRLHTKTGLMDELGKVKRVVEKKATVDEVLLVLDATTGQNGMRQAQVFAEVVNVTGIALTKLDGTARGGIVISVQRELGVPVKLVGLGEGPDDLAPFEPKVFVDALLGDLG</sequence>
<organism evidence="13 14">
    <name type="scientific">Thermostaphylospora chromogena</name>
    <dbReference type="NCBI Taxonomy" id="35622"/>
    <lineage>
        <taxon>Bacteria</taxon>
        <taxon>Bacillati</taxon>
        <taxon>Actinomycetota</taxon>
        <taxon>Actinomycetes</taxon>
        <taxon>Streptosporangiales</taxon>
        <taxon>Thermomonosporaceae</taxon>
        <taxon>Thermostaphylospora</taxon>
    </lineage>
</organism>
<keyword evidence="1 9" id="KW-1003">Cell membrane</keyword>
<keyword evidence="7 9" id="KW-0675">Receptor</keyword>
<comment type="similarity">
    <text evidence="9">Belongs to the GTP-binding SRP family. FtsY subfamily.</text>
</comment>